<protein>
    <submittedName>
        <fullName evidence="3">Uncharacterized protein</fullName>
    </submittedName>
</protein>
<evidence type="ECO:0000313" key="4">
    <source>
        <dbReference type="Proteomes" id="UP000054266"/>
    </source>
</evidence>
<name>A0A0D2F4C0_9EURO</name>
<dbReference type="AlphaFoldDB" id="A0A0D2F4C0"/>
<proteinExistence type="predicted"/>
<sequence>MTFAMDVLAQTEAAAAEGVAISAEHVEHVTSIGPWALRRSSNTSWTAVSSVGARSSRRGPTSSAIVSPTSGNASPENPFSSAFAASLADNSGFRDWNASEASSSTAVGSCAGERHAQVKGKSEFARTMEEVDRQAEEVRCMLDGEAIAMSNDEAERRRYEEARAERAGVTVRHQSPPLAPFAAWAGSTRSSTDTERDAADALHQLRADNCSACRQNASVATVGIYMLAVTTVVAIPSPFILIKVLSNGAKPQLSLYLVMAIPSAIFNSLLMIAWVVLAGLRWPSWREKSGVGFFKQWLCSLTVGLGLYFLVAGVLYACLKGSTGSG</sequence>
<keyword evidence="2" id="KW-0472">Membrane</keyword>
<evidence type="ECO:0000256" key="1">
    <source>
        <dbReference type="SAM" id="MobiDB-lite"/>
    </source>
</evidence>
<reference evidence="3 4" key="1">
    <citation type="submission" date="2015-01" db="EMBL/GenBank/DDBJ databases">
        <title>The Genome Sequence of Capronia semiimmersa CBS27337.</title>
        <authorList>
            <consortium name="The Broad Institute Genomics Platform"/>
            <person name="Cuomo C."/>
            <person name="de Hoog S."/>
            <person name="Gorbushina A."/>
            <person name="Stielow B."/>
            <person name="Teixiera M."/>
            <person name="Abouelleil A."/>
            <person name="Chapman S.B."/>
            <person name="Priest M."/>
            <person name="Young S.K."/>
            <person name="Wortman J."/>
            <person name="Nusbaum C."/>
            <person name="Birren B."/>
        </authorList>
    </citation>
    <scope>NUCLEOTIDE SEQUENCE [LARGE SCALE GENOMIC DNA]</scope>
    <source>
        <strain evidence="3 4">CBS 27337</strain>
    </source>
</reference>
<dbReference type="Proteomes" id="UP000054266">
    <property type="component" value="Unassembled WGS sequence"/>
</dbReference>
<feature type="compositionally biased region" description="Polar residues" evidence="1">
    <location>
        <begin position="60"/>
        <end position="77"/>
    </location>
</feature>
<feature type="transmembrane region" description="Helical" evidence="2">
    <location>
        <begin position="254"/>
        <end position="277"/>
    </location>
</feature>
<feature type="region of interest" description="Disordered" evidence="1">
    <location>
        <begin position="50"/>
        <end position="77"/>
    </location>
</feature>
<feature type="transmembrane region" description="Helical" evidence="2">
    <location>
        <begin position="297"/>
        <end position="319"/>
    </location>
</feature>
<gene>
    <name evidence="3" type="ORF">PV04_10897</name>
</gene>
<keyword evidence="2" id="KW-0812">Transmembrane</keyword>
<dbReference type="HOGENOM" id="CLU_852580_0_0_1"/>
<evidence type="ECO:0000256" key="2">
    <source>
        <dbReference type="SAM" id="Phobius"/>
    </source>
</evidence>
<dbReference type="EMBL" id="KN846963">
    <property type="protein sequence ID" value="KIW62763.1"/>
    <property type="molecule type" value="Genomic_DNA"/>
</dbReference>
<organism evidence="3 4">
    <name type="scientific">Phialophora macrospora</name>
    <dbReference type="NCBI Taxonomy" id="1851006"/>
    <lineage>
        <taxon>Eukaryota</taxon>
        <taxon>Fungi</taxon>
        <taxon>Dikarya</taxon>
        <taxon>Ascomycota</taxon>
        <taxon>Pezizomycotina</taxon>
        <taxon>Eurotiomycetes</taxon>
        <taxon>Chaetothyriomycetidae</taxon>
        <taxon>Chaetothyriales</taxon>
        <taxon>Herpotrichiellaceae</taxon>
        <taxon>Phialophora</taxon>
    </lineage>
</organism>
<accession>A0A0D2F4C0</accession>
<keyword evidence="4" id="KW-1185">Reference proteome</keyword>
<keyword evidence="2" id="KW-1133">Transmembrane helix</keyword>
<feature type="transmembrane region" description="Helical" evidence="2">
    <location>
        <begin position="222"/>
        <end position="242"/>
    </location>
</feature>
<evidence type="ECO:0000313" key="3">
    <source>
        <dbReference type="EMBL" id="KIW62763.1"/>
    </source>
</evidence>